<dbReference type="GO" id="GO:0006189">
    <property type="term" value="P:'de novo' IMP biosynthetic process"/>
    <property type="evidence" value="ECO:0007669"/>
    <property type="project" value="InterPro"/>
</dbReference>
<evidence type="ECO:0000313" key="7">
    <source>
        <dbReference type="Proteomes" id="UP000095767"/>
    </source>
</evidence>
<keyword evidence="4" id="KW-0812">Transmembrane</keyword>
<feature type="compositionally biased region" description="Basic and acidic residues" evidence="3">
    <location>
        <begin position="313"/>
        <end position="322"/>
    </location>
</feature>
<sequence>MGMARHDNWNFCTHSRLVAYACDLDILLHHQPFYESRTKMVGPVVKLLLLIAVTVILVLWLIIGVMGSILGGLAYGFLAPVMATFDAIGEGKEKPLVHCFLDGTWSTITGSCTVVRDVKDMLLHSYFSIMDEVRLHAPPDGKPYEIRLLHIPGATLAAACGLVVDAIMFTLIALYKFPVMLFKGWKRLIEDLVGRGGPFLETACVPFAGLAILLWPFAVIGAFLASIICSVPFGAYAAVVVYQMWRHEAYNCLFMCQESSLYMGLSYVISSVSIFDEYTNDVLDMAPGSCFPRFKYRKDEASSHCGSLSRPTSFKDKDDGKKAPQRVTSFKSSFDEFNPFKLLDHLFIECKHRGKDLVAEGVITPKDIEGTKAGKVSTGVLNVGLPAYVILKALLRSAKANSDGLVLSDGSEITSDNRPKSKFFEWFFDPLMVIKDQIKAENFTEEEEAYLEKQVLLINDPKRVKENLIRLPSLSERKQAEINAFARRLQGITKSISRYPTAKRRFDALVKALSEELARTMGGSQSANGSQVRKMRSGIVRMLSQTSLGKTTGIRGGDPEAQLTNTSIDRQMLSVARRPISAAVPAGNLLGIHLFKCPVRRRLSSLPLYLSPLNLHFHRSTIWGAPPPPRLTATEPNGQDTVGIVAKLSECIASRGGNIHSVDVFVPDDKHVFYSRSEFTYNPRLWPRDELHRDFLNISHCFSAQRSTVRVPDFDPKYKISVLASKQDHCLFDLLYRWQEGRLPVDINCVISNHDRPEDNHVRRFLQRHGIPYHYLPTTSGNKREQEILELIQGTDFVVLARYMQILSESFLKSYGKDIINIHHGLLPSFKGGHPSRQAFNAGVKLIGATSHFVTTELDAGPIIEQMVERVSHRDTLKSFVMKSENLEKQCLAEAINKVARNHKVDIKGPYSQTISRVSKCLARHHQGKQQASWTMIMKLN</sequence>
<dbReference type="EMBL" id="LWDX02034046">
    <property type="protein sequence ID" value="OEL26715.1"/>
    <property type="molecule type" value="Genomic_DNA"/>
</dbReference>
<gene>
    <name evidence="6" type="ORF">BAE44_0012268</name>
</gene>
<dbReference type="Pfam" id="PF00551">
    <property type="entry name" value="Formyl_trans_N"/>
    <property type="match status" value="1"/>
</dbReference>
<feature type="domain" description="Formyl transferase N-terminal" evidence="5">
    <location>
        <begin position="719"/>
        <end position="896"/>
    </location>
</feature>
<dbReference type="SUPFAM" id="SSF53328">
    <property type="entry name" value="Formyltransferase"/>
    <property type="match status" value="1"/>
</dbReference>
<dbReference type="SUPFAM" id="SSF55021">
    <property type="entry name" value="ACT-like"/>
    <property type="match status" value="1"/>
</dbReference>
<dbReference type="PRINTS" id="PR01575">
    <property type="entry name" value="FFH4HYDRLASE"/>
</dbReference>
<dbReference type="PANTHER" id="PTHR31133:SF3">
    <property type="entry name" value="TRANSMEMBRANE PROTEIN"/>
    <property type="match status" value="1"/>
</dbReference>
<evidence type="ECO:0000259" key="5">
    <source>
        <dbReference type="Pfam" id="PF00551"/>
    </source>
</evidence>
<dbReference type="InterPro" id="IPR040229">
    <property type="entry name" value="At3g27390-like"/>
</dbReference>
<protein>
    <submittedName>
        <fullName evidence="6">Putative membrane protein</fullName>
    </submittedName>
</protein>
<dbReference type="InterPro" id="IPR004810">
    <property type="entry name" value="PurU"/>
</dbReference>
<dbReference type="Gene3D" id="3.40.50.170">
    <property type="entry name" value="Formyl transferase, N-terminal domain"/>
    <property type="match status" value="1"/>
</dbReference>
<feature type="transmembrane region" description="Helical" evidence="4">
    <location>
        <begin position="198"/>
        <end position="217"/>
    </location>
</feature>
<dbReference type="InterPro" id="IPR045865">
    <property type="entry name" value="ACT-like_dom_sf"/>
</dbReference>
<name>A0A1E5VNK5_9POAL</name>
<feature type="transmembrane region" description="Helical" evidence="4">
    <location>
        <begin position="156"/>
        <end position="177"/>
    </location>
</feature>
<feature type="transmembrane region" description="Helical" evidence="4">
    <location>
        <begin position="223"/>
        <end position="245"/>
    </location>
</feature>
<dbReference type="NCBIfam" id="NF004684">
    <property type="entry name" value="PRK06027.1"/>
    <property type="match status" value="1"/>
</dbReference>
<evidence type="ECO:0000313" key="6">
    <source>
        <dbReference type="EMBL" id="OEL26715.1"/>
    </source>
</evidence>
<accession>A0A1E5VNK5</accession>
<feature type="transmembrane region" description="Helical" evidence="4">
    <location>
        <begin position="47"/>
        <end position="75"/>
    </location>
</feature>
<keyword evidence="4" id="KW-0472">Membrane</keyword>
<keyword evidence="4" id="KW-1133">Transmembrane helix</keyword>
<dbReference type="GO" id="GO:0008864">
    <property type="term" value="F:formyltetrahydrofolate deformylase activity"/>
    <property type="evidence" value="ECO:0007669"/>
    <property type="project" value="InterPro"/>
</dbReference>
<dbReference type="InterPro" id="IPR002376">
    <property type="entry name" value="Formyl_transf_N"/>
</dbReference>
<proteinExistence type="predicted"/>
<dbReference type="OrthoDB" id="1906116at2759"/>
<dbReference type="STRING" id="888268.A0A1E5VNK5"/>
<dbReference type="Proteomes" id="UP000095767">
    <property type="component" value="Unassembled WGS sequence"/>
</dbReference>
<dbReference type="GO" id="GO:0006730">
    <property type="term" value="P:one-carbon metabolic process"/>
    <property type="evidence" value="ECO:0007669"/>
    <property type="project" value="UniProtKB-KW"/>
</dbReference>
<evidence type="ECO:0000256" key="3">
    <source>
        <dbReference type="SAM" id="MobiDB-lite"/>
    </source>
</evidence>
<dbReference type="AlphaFoldDB" id="A0A1E5VNK5"/>
<evidence type="ECO:0000256" key="2">
    <source>
        <dbReference type="ARBA" id="ARBA00022801"/>
    </source>
</evidence>
<comment type="caution">
    <text evidence="6">The sequence shown here is derived from an EMBL/GenBank/DDBJ whole genome shotgun (WGS) entry which is preliminary data.</text>
</comment>
<organism evidence="6 7">
    <name type="scientific">Dichanthelium oligosanthes</name>
    <dbReference type="NCBI Taxonomy" id="888268"/>
    <lineage>
        <taxon>Eukaryota</taxon>
        <taxon>Viridiplantae</taxon>
        <taxon>Streptophyta</taxon>
        <taxon>Embryophyta</taxon>
        <taxon>Tracheophyta</taxon>
        <taxon>Spermatophyta</taxon>
        <taxon>Magnoliopsida</taxon>
        <taxon>Liliopsida</taxon>
        <taxon>Poales</taxon>
        <taxon>Poaceae</taxon>
        <taxon>PACMAD clade</taxon>
        <taxon>Panicoideae</taxon>
        <taxon>Panicodae</taxon>
        <taxon>Paniceae</taxon>
        <taxon>Dichantheliinae</taxon>
        <taxon>Dichanthelium</taxon>
    </lineage>
</organism>
<dbReference type="PANTHER" id="PTHR31133">
    <property type="entry name" value="MEMBRANE PROTEIN"/>
    <property type="match status" value="1"/>
</dbReference>
<feature type="region of interest" description="Disordered" evidence="3">
    <location>
        <begin position="303"/>
        <end position="324"/>
    </location>
</feature>
<evidence type="ECO:0000256" key="1">
    <source>
        <dbReference type="ARBA" id="ARBA00022563"/>
    </source>
</evidence>
<keyword evidence="1" id="KW-0554">One-carbon metabolism</keyword>
<keyword evidence="7" id="KW-1185">Reference proteome</keyword>
<dbReference type="InterPro" id="IPR036477">
    <property type="entry name" value="Formyl_transf_N_sf"/>
</dbReference>
<evidence type="ECO:0000256" key="4">
    <source>
        <dbReference type="SAM" id="Phobius"/>
    </source>
</evidence>
<reference evidence="6 7" key="1">
    <citation type="submission" date="2016-09" db="EMBL/GenBank/DDBJ databases">
        <title>The draft genome of Dichanthelium oligosanthes: A C3 panicoid grass species.</title>
        <authorList>
            <person name="Studer A.J."/>
            <person name="Schnable J.C."/>
            <person name="Brutnell T.P."/>
        </authorList>
    </citation>
    <scope>NUCLEOTIDE SEQUENCE [LARGE SCALE GENOMIC DNA]</scope>
    <source>
        <strain evidence="7">cv. Kellogg 1175</strain>
        <tissue evidence="6">Leaf</tissue>
    </source>
</reference>
<dbReference type="Gene3D" id="3.30.70.260">
    <property type="match status" value="1"/>
</dbReference>
<keyword evidence="2" id="KW-0378">Hydrolase</keyword>